<evidence type="ECO:0000256" key="1">
    <source>
        <dbReference type="ARBA" id="ARBA00005806"/>
    </source>
</evidence>
<proteinExistence type="inferred from homology"/>
<dbReference type="Gene3D" id="3.40.50.11900">
    <property type="match status" value="1"/>
</dbReference>
<dbReference type="PANTHER" id="PTHR30548:SF4">
    <property type="entry name" value="SUBUNIT OF OXYGEN-SENSITIVE 2-HYDROXYISOCAPROYL-COA DEHYDRATASE"/>
    <property type="match status" value="1"/>
</dbReference>
<comment type="similarity">
    <text evidence="1">Belongs to the FldB/FldC dehydratase alpha/beta subunit family.</text>
</comment>
<evidence type="ECO:0000256" key="4">
    <source>
        <dbReference type="ARBA" id="ARBA00023014"/>
    </source>
</evidence>
<reference evidence="5" key="1">
    <citation type="submission" date="2020-07" db="EMBL/GenBank/DDBJ databases">
        <title>Huge and variable diversity of episymbiotic CPR bacteria and DPANN archaea in groundwater ecosystems.</title>
        <authorList>
            <person name="He C.Y."/>
            <person name="Keren R."/>
            <person name="Whittaker M."/>
            <person name="Farag I.F."/>
            <person name="Doudna J."/>
            <person name="Cate J.H.D."/>
            <person name="Banfield J.F."/>
        </authorList>
    </citation>
    <scope>NUCLEOTIDE SEQUENCE</scope>
    <source>
        <strain evidence="5">NC_groundwater_580_Pr5_B-0.1um_64_19</strain>
    </source>
</reference>
<organism evidence="5 6">
    <name type="scientific">Candidatus Korobacter versatilis</name>
    <dbReference type="NCBI Taxonomy" id="658062"/>
    <lineage>
        <taxon>Bacteria</taxon>
        <taxon>Pseudomonadati</taxon>
        <taxon>Acidobacteriota</taxon>
        <taxon>Terriglobia</taxon>
        <taxon>Terriglobales</taxon>
        <taxon>Candidatus Korobacteraceae</taxon>
        <taxon>Candidatus Korobacter</taxon>
    </lineage>
</organism>
<protein>
    <submittedName>
        <fullName evidence="5">2-hydroxyacyl-CoA dehydratase</fullName>
    </submittedName>
</protein>
<sequence>MAEKSEYRGNIHQRQKQLMLDWYGKLEQAASGDEPKTCSLMVSGNCVELLEAFGIVPIYPEVNALQLAIRHQSLDPILAAEEMGYAADNCAYVKADIGCLLKGITPTGTRLPEKPTLVLCNFVGCNTYLKWFEHVAKFTGAPLYVIDVPFLRTAEPSKEDVAYVVKQLHELVALLEKLTGRKFDPDRFRHAVACSARSEELWSRIKHLAKVTPSPFDAYFDAITLMGPLYVYRATQEGVDFFTDALAELEAKRSAGEGVYERERFRLVMEGPPPYPYFRTFRDMFAKWQATAVASTYSTVGGLWEFGFRHDPAEPFESVAMHMIAQNVTNRNMLQRYDQMQRYLEEWKADGVIIHFVKSCRLFSAGQGDMRDYFSKQLGVPTLYIESDLEDPRYFAEAQTRTRIDAFFEALEHSKAHPQPRPTVAKGTQLCVLPQA</sequence>
<dbReference type="InterPro" id="IPR010327">
    <property type="entry name" value="FldB/FldC_alpha/beta"/>
</dbReference>
<dbReference type="GO" id="GO:0046872">
    <property type="term" value="F:metal ion binding"/>
    <property type="evidence" value="ECO:0007669"/>
    <property type="project" value="UniProtKB-KW"/>
</dbReference>
<keyword evidence="3" id="KW-0408">Iron</keyword>
<evidence type="ECO:0000313" key="5">
    <source>
        <dbReference type="EMBL" id="MBI2679051.1"/>
    </source>
</evidence>
<name>A0A932AAC7_9BACT</name>
<dbReference type="AlphaFoldDB" id="A0A932AAC7"/>
<evidence type="ECO:0000256" key="3">
    <source>
        <dbReference type="ARBA" id="ARBA00023004"/>
    </source>
</evidence>
<keyword evidence="2" id="KW-0479">Metal-binding</keyword>
<gene>
    <name evidence="5" type="ORF">HYX28_09745</name>
</gene>
<dbReference type="Gene3D" id="3.40.50.11890">
    <property type="match status" value="1"/>
</dbReference>
<dbReference type="GO" id="GO:0051536">
    <property type="term" value="F:iron-sulfur cluster binding"/>
    <property type="evidence" value="ECO:0007669"/>
    <property type="project" value="UniProtKB-KW"/>
</dbReference>
<dbReference type="Pfam" id="PF06050">
    <property type="entry name" value="HGD-D"/>
    <property type="match status" value="1"/>
</dbReference>
<accession>A0A932AAC7</accession>
<keyword evidence="4" id="KW-0411">Iron-sulfur</keyword>
<dbReference type="PANTHER" id="PTHR30548">
    <property type="entry name" value="2-HYDROXYGLUTARYL-COA DEHYDRATASE, D-COMPONENT-RELATED"/>
    <property type="match status" value="1"/>
</dbReference>
<comment type="caution">
    <text evidence="5">The sequence shown here is derived from an EMBL/GenBank/DDBJ whole genome shotgun (WGS) entry which is preliminary data.</text>
</comment>
<evidence type="ECO:0000313" key="6">
    <source>
        <dbReference type="Proteomes" id="UP000779809"/>
    </source>
</evidence>
<evidence type="ECO:0000256" key="2">
    <source>
        <dbReference type="ARBA" id="ARBA00022723"/>
    </source>
</evidence>
<dbReference type="Proteomes" id="UP000779809">
    <property type="component" value="Unassembled WGS sequence"/>
</dbReference>
<dbReference type="EMBL" id="JACPNR010000011">
    <property type="protein sequence ID" value="MBI2679051.1"/>
    <property type="molecule type" value="Genomic_DNA"/>
</dbReference>